<dbReference type="VEuPathDB" id="TriTrypDB:TM35_000381080"/>
<keyword evidence="4 6" id="KW-1133">Transmembrane helix</keyword>
<dbReference type="RefSeq" id="XP_028879099.1">
    <property type="nucleotide sequence ID" value="XM_029029522.1"/>
</dbReference>
<name>A0A1X0NKP2_9TRYP</name>
<protein>
    <submittedName>
        <fullName evidence="8">Putative transporter</fullName>
    </submittedName>
</protein>
<feature type="transmembrane region" description="Helical" evidence="6">
    <location>
        <begin position="143"/>
        <end position="167"/>
    </location>
</feature>
<evidence type="ECO:0000256" key="1">
    <source>
        <dbReference type="ARBA" id="ARBA00004141"/>
    </source>
</evidence>
<dbReference type="STRING" id="67003.A0A1X0NKP2"/>
<dbReference type="GO" id="GO:0016020">
    <property type="term" value="C:membrane"/>
    <property type="evidence" value="ECO:0007669"/>
    <property type="project" value="UniProtKB-SubCell"/>
</dbReference>
<evidence type="ECO:0000256" key="5">
    <source>
        <dbReference type="ARBA" id="ARBA00023136"/>
    </source>
</evidence>
<sequence length="449" mass="47946">MYGKKPVDHPLGWLVAFGSFLVQFSVFGAMNSFTIFLDSMMNDETLSYPSQTTLSLGSSISMGLASVFGMVGGVLADRIHPKVLLSFAMAGIYAALLMSSYFAKSGIGVSLFFALPISLSAGMTMIPTAAATSTWFEKHRATAIGIVYAGGGCGSVVFPLFCGPFLGKYGWRSTFRILTLLVSSGVIGTLLVEKRSLPSQEVNEEELIVGSTMVTSFMGQRTFRNSHLKPKEVLKFIFARIFVASFVCQIFYSFAFYAAIYVCVPLALAMGKDGTVYQDEAPIDPGAAGRLITWFGIAQTIGSFSGGLISAHFGSEAVFCLCCSVTGIGFCFLALATTYIELLIALMVLALFASATLSTYSSILAHIFYGANLGTSMSLVFLGGCVSGFAGPPILSAMQGATNGDYTYGCILTSGFAVAAAYICYFLQWKDNYEVMTLNNDESTSLENI</sequence>
<feature type="transmembrane region" description="Helical" evidence="6">
    <location>
        <begin position="291"/>
        <end position="311"/>
    </location>
</feature>
<evidence type="ECO:0000256" key="3">
    <source>
        <dbReference type="ARBA" id="ARBA00022692"/>
    </source>
</evidence>
<feature type="transmembrane region" description="Helical" evidence="6">
    <location>
        <begin position="109"/>
        <end position="131"/>
    </location>
</feature>
<feature type="transmembrane region" description="Helical" evidence="6">
    <location>
        <begin position="173"/>
        <end position="192"/>
    </location>
</feature>
<dbReference type="GeneID" id="39989302"/>
<feature type="transmembrane region" description="Helical" evidence="6">
    <location>
        <begin position="56"/>
        <end position="76"/>
    </location>
</feature>
<dbReference type="PROSITE" id="PS50850">
    <property type="entry name" value="MFS"/>
    <property type="match status" value="1"/>
</dbReference>
<organism evidence="8 9">
    <name type="scientific">Trypanosoma theileri</name>
    <dbReference type="NCBI Taxonomy" id="67003"/>
    <lineage>
        <taxon>Eukaryota</taxon>
        <taxon>Discoba</taxon>
        <taxon>Euglenozoa</taxon>
        <taxon>Kinetoplastea</taxon>
        <taxon>Metakinetoplastina</taxon>
        <taxon>Trypanosomatida</taxon>
        <taxon>Trypanosomatidae</taxon>
        <taxon>Trypanosoma</taxon>
    </lineage>
</organism>
<evidence type="ECO:0000259" key="7">
    <source>
        <dbReference type="PROSITE" id="PS50850"/>
    </source>
</evidence>
<feature type="transmembrane region" description="Helical" evidence="6">
    <location>
        <begin position="318"/>
        <end position="336"/>
    </location>
</feature>
<dbReference type="InterPro" id="IPR020846">
    <property type="entry name" value="MFS_dom"/>
</dbReference>
<dbReference type="OrthoDB" id="251808at2759"/>
<evidence type="ECO:0000313" key="8">
    <source>
        <dbReference type="EMBL" id="ORC85033.1"/>
    </source>
</evidence>
<proteinExistence type="predicted"/>
<feature type="transmembrane region" description="Helical" evidence="6">
    <location>
        <begin position="238"/>
        <end position="271"/>
    </location>
</feature>
<keyword evidence="3 6" id="KW-0812">Transmembrane</keyword>
<dbReference type="Gene3D" id="1.20.1250.20">
    <property type="entry name" value="MFS general substrate transporter like domains"/>
    <property type="match status" value="2"/>
</dbReference>
<dbReference type="PANTHER" id="PTHR43385:SF1">
    <property type="entry name" value="RIBOFLAVIN TRANSPORTER RIBJ"/>
    <property type="match status" value="1"/>
</dbReference>
<dbReference type="EMBL" id="NBCO01000038">
    <property type="protein sequence ID" value="ORC85033.1"/>
    <property type="molecule type" value="Genomic_DNA"/>
</dbReference>
<accession>A0A1X0NKP2</accession>
<gene>
    <name evidence="8" type="ORF">TM35_000381080</name>
</gene>
<evidence type="ECO:0000256" key="4">
    <source>
        <dbReference type="ARBA" id="ARBA00022989"/>
    </source>
</evidence>
<dbReference type="Proteomes" id="UP000192257">
    <property type="component" value="Unassembled WGS sequence"/>
</dbReference>
<evidence type="ECO:0000256" key="6">
    <source>
        <dbReference type="SAM" id="Phobius"/>
    </source>
</evidence>
<dbReference type="SUPFAM" id="SSF103473">
    <property type="entry name" value="MFS general substrate transporter"/>
    <property type="match status" value="1"/>
</dbReference>
<dbReference type="Pfam" id="PF07690">
    <property type="entry name" value="MFS_1"/>
    <property type="match status" value="2"/>
</dbReference>
<reference evidence="8 9" key="1">
    <citation type="submission" date="2017-03" db="EMBL/GenBank/DDBJ databases">
        <title>An alternative strategy for trypanosome survival in the mammalian bloodstream revealed through genome and transcriptome analysis of the ubiquitous bovine parasite Trypanosoma (Megatrypanum) theileri.</title>
        <authorList>
            <person name="Kelly S."/>
            <person name="Ivens A."/>
            <person name="Mott A."/>
            <person name="O'Neill E."/>
            <person name="Emms D."/>
            <person name="Macleod O."/>
            <person name="Voorheis P."/>
            <person name="Matthews J."/>
            <person name="Matthews K."/>
            <person name="Carrington M."/>
        </authorList>
    </citation>
    <scope>NUCLEOTIDE SEQUENCE [LARGE SCALE GENOMIC DNA]</scope>
    <source>
        <strain evidence="8">Edinburgh</strain>
    </source>
</reference>
<keyword evidence="2" id="KW-0813">Transport</keyword>
<dbReference type="GO" id="GO:0022857">
    <property type="term" value="F:transmembrane transporter activity"/>
    <property type="evidence" value="ECO:0007669"/>
    <property type="project" value="InterPro"/>
</dbReference>
<keyword evidence="9" id="KW-1185">Reference proteome</keyword>
<dbReference type="PANTHER" id="PTHR43385">
    <property type="entry name" value="RIBOFLAVIN TRANSPORTER RIBJ"/>
    <property type="match status" value="1"/>
</dbReference>
<evidence type="ECO:0000313" key="9">
    <source>
        <dbReference type="Proteomes" id="UP000192257"/>
    </source>
</evidence>
<feature type="domain" description="Major facilitator superfamily (MFS) profile" evidence="7">
    <location>
        <begin position="11"/>
        <end position="432"/>
    </location>
</feature>
<dbReference type="InterPro" id="IPR011701">
    <property type="entry name" value="MFS"/>
</dbReference>
<comment type="subcellular location">
    <subcellularLocation>
        <location evidence="1">Membrane</location>
        <topology evidence="1">Multi-pass membrane protein</topology>
    </subcellularLocation>
</comment>
<feature type="transmembrane region" description="Helical" evidence="6">
    <location>
        <begin position="406"/>
        <end position="427"/>
    </location>
</feature>
<feature type="transmembrane region" description="Helical" evidence="6">
    <location>
        <begin position="12"/>
        <end position="36"/>
    </location>
</feature>
<comment type="caution">
    <text evidence="8">The sequence shown here is derived from an EMBL/GenBank/DDBJ whole genome shotgun (WGS) entry which is preliminary data.</text>
</comment>
<feature type="transmembrane region" description="Helical" evidence="6">
    <location>
        <begin position="342"/>
        <end position="367"/>
    </location>
</feature>
<dbReference type="InterPro" id="IPR036259">
    <property type="entry name" value="MFS_trans_sf"/>
</dbReference>
<keyword evidence="5 6" id="KW-0472">Membrane</keyword>
<dbReference type="AlphaFoldDB" id="A0A1X0NKP2"/>
<feature type="transmembrane region" description="Helical" evidence="6">
    <location>
        <begin position="379"/>
        <end position="400"/>
    </location>
</feature>
<evidence type="ECO:0000256" key="2">
    <source>
        <dbReference type="ARBA" id="ARBA00022448"/>
    </source>
</evidence>
<feature type="transmembrane region" description="Helical" evidence="6">
    <location>
        <begin position="83"/>
        <end position="103"/>
    </location>
</feature>
<dbReference type="InterPro" id="IPR052983">
    <property type="entry name" value="MFS_Riboflavin_Transporter"/>
</dbReference>